<evidence type="ECO:0000256" key="3">
    <source>
        <dbReference type="SAM" id="MobiDB-lite"/>
    </source>
</evidence>
<sequence length="588" mass="59290">MDNEFYTLLTDRGMAKIASALADKKQLHLQKMAVGDGGGQYYEPTASQAKLRHEVWRGEMNTLTVAPNNPNWLIAELVLPEDVGGWYVREVGVFDDEGELIAIGKFPESYKPLLPGGCGKQVCIRLIMEVSNTTAVTLTVDPSIVLATRDYVDVRLDEHEHSTNHPDATLTQKGFTQLSNATDSDDETKAATPKAVKAAMAEARNHTHTWNQITGVPDGTLTQKGIVKLNSATDSTSTTEAATPSAVKAAMDKANAAAPANHTHVWNQIIGVPDGTLTQKGIVKLNSATDSTSTTEAATPSAVKAAMDKANAAAPASHTHAWGQITGTPDGTLTQKGIVKLNNATDSTSTTEAATPSAVKAAYDKASTAAPVNHTHYQFFTANGTFTAPDGVTQVFVEMLGGGGGGGGGAITNGGIAGASSGSGGTCGSTNISIVPVTPGGKYAVIVGAGGVGGAAASYSSTAQSGKSVVLISKPGFPGTDGGDSTFVNVTAKGGPGGAGGVTSTASVINPAPSGNGAAGENSSYGTGGSGGSNTDGAMLAVYGAGGGGGASGKTTVTTTGSTYTSSGSGFPGGERLKRLCKNFMVNI</sequence>
<reference evidence="6 7" key="1">
    <citation type="submission" date="2018-06" db="EMBL/GenBank/DDBJ databases">
        <authorList>
            <consortium name="Pathogen Informatics"/>
            <person name="Doyle S."/>
        </authorList>
    </citation>
    <scope>NUCLEOTIDE SEQUENCE [LARGE SCALE GENOMIC DNA]</scope>
    <source>
        <strain evidence="6 7">NCTC8256</strain>
    </source>
</reference>
<dbReference type="EMBL" id="UGXR01000001">
    <property type="protein sequence ID" value="SUH11746.1"/>
    <property type="molecule type" value="Genomic_DNA"/>
</dbReference>
<dbReference type="GO" id="GO:0046718">
    <property type="term" value="P:symbiont entry into host cell"/>
    <property type="evidence" value="ECO:0007669"/>
    <property type="project" value="InterPro"/>
</dbReference>
<dbReference type="Pfam" id="PF03406">
    <property type="entry name" value="Phage_fiber_2"/>
    <property type="match status" value="4"/>
</dbReference>
<accession>A0A379VY38</accession>
<evidence type="ECO:0000259" key="4">
    <source>
        <dbReference type="Pfam" id="PF12571"/>
    </source>
</evidence>
<dbReference type="Pfam" id="PF21722">
    <property type="entry name" value="Gly_rich_2"/>
    <property type="match status" value="1"/>
</dbReference>
<dbReference type="Pfam" id="PF12571">
    <property type="entry name" value="Phage_tail_fib"/>
    <property type="match status" value="1"/>
</dbReference>
<dbReference type="AlphaFoldDB" id="A0A379VY38"/>
<dbReference type="InterPro" id="IPR022225">
    <property type="entry name" value="Phage_tail_fibre_N"/>
</dbReference>
<protein>
    <submittedName>
        <fullName evidence="6">Tail fiber domain-containing protein</fullName>
    </submittedName>
</protein>
<dbReference type="PANTHER" id="PTHR35191:SF1">
    <property type="entry name" value="PROPHAGE SIDE TAIL FIBER PROTEIN HOMOLOG STFQ-RELATED"/>
    <property type="match status" value="1"/>
</dbReference>
<evidence type="ECO:0000256" key="2">
    <source>
        <dbReference type="ARBA" id="ARBA00022581"/>
    </source>
</evidence>
<dbReference type="InterPro" id="IPR005068">
    <property type="entry name" value="Phage_lambda_Stf-r2"/>
</dbReference>
<dbReference type="InterPro" id="IPR049304">
    <property type="entry name" value="Gly_rich_dom"/>
</dbReference>
<comment type="subcellular location">
    <subcellularLocation>
        <location evidence="1">Virion</location>
    </subcellularLocation>
</comment>
<gene>
    <name evidence="6" type="ORF">NCTC8256_05802</name>
</gene>
<feature type="domain" description="Glycine-rich" evidence="5">
    <location>
        <begin position="382"/>
        <end position="575"/>
    </location>
</feature>
<dbReference type="InterPro" id="IPR051934">
    <property type="entry name" value="Phage_Tail_Fiber_Structural"/>
</dbReference>
<feature type="region of interest" description="Disordered" evidence="3">
    <location>
        <begin position="512"/>
        <end position="531"/>
    </location>
</feature>
<name>A0A379VY38_SALET</name>
<dbReference type="Proteomes" id="UP000254346">
    <property type="component" value="Unassembled WGS sequence"/>
</dbReference>
<evidence type="ECO:0000256" key="1">
    <source>
        <dbReference type="ARBA" id="ARBA00004328"/>
    </source>
</evidence>
<organism evidence="6 7">
    <name type="scientific">Salmonella enterica I</name>
    <dbReference type="NCBI Taxonomy" id="59201"/>
    <lineage>
        <taxon>Bacteria</taxon>
        <taxon>Pseudomonadati</taxon>
        <taxon>Pseudomonadota</taxon>
        <taxon>Gammaproteobacteria</taxon>
        <taxon>Enterobacterales</taxon>
        <taxon>Enterobacteriaceae</taxon>
        <taxon>Salmonella</taxon>
    </lineage>
</organism>
<evidence type="ECO:0000313" key="7">
    <source>
        <dbReference type="Proteomes" id="UP000254346"/>
    </source>
</evidence>
<evidence type="ECO:0000313" key="6">
    <source>
        <dbReference type="EMBL" id="SUH11746.1"/>
    </source>
</evidence>
<evidence type="ECO:0000259" key="5">
    <source>
        <dbReference type="Pfam" id="PF21722"/>
    </source>
</evidence>
<keyword evidence="2" id="KW-0945">Host-virus interaction</keyword>
<dbReference type="PANTHER" id="PTHR35191">
    <property type="entry name" value="PROPHAGE SIDE TAIL FIBER PROTEIN HOMOLOG STFQ-RELATED"/>
    <property type="match status" value="1"/>
</dbReference>
<proteinExistence type="predicted"/>
<feature type="domain" description="Phage tail fibre protein N-terminal" evidence="4">
    <location>
        <begin position="1"/>
        <end position="150"/>
    </location>
</feature>
<dbReference type="GO" id="GO:0019062">
    <property type="term" value="P:virion attachment to host cell"/>
    <property type="evidence" value="ECO:0007669"/>
    <property type="project" value="InterPro"/>
</dbReference>